<dbReference type="SUPFAM" id="SSF48452">
    <property type="entry name" value="TPR-like"/>
    <property type="match status" value="3"/>
</dbReference>
<dbReference type="InterPro" id="IPR019734">
    <property type="entry name" value="TPR_rpt"/>
</dbReference>
<protein>
    <recommendedName>
        <fullName evidence="5">Nucleoside phosphorylase domain-containing protein</fullName>
    </recommendedName>
</protein>
<dbReference type="RefSeq" id="XP_013316775.1">
    <property type="nucleotide sequence ID" value="XM_013461321.1"/>
</dbReference>
<dbReference type="Pfam" id="PF13374">
    <property type="entry name" value="TPR_10"/>
    <property type="match status" value="1"/>
</dbReference>
<gene>
    <name evidence="3" type="ORF">PV05_04870</name>
</gene>
<dbReference type="SUPFAM" id="SSF52540">
    <property type="entry name" value="P-loop containing nucleoside triphosphate hydrolases"/>
    <property type="match status" value="1"/>
</dbReference>
<keyword evidence="4" id="KW-1185">Reference proteome</keyword>
<dbReference type="STRING" id="348802.A0A0D2BUM4"/>
<evidence type="ECO:0000313" key="3">
    <source>
        <dbReference type="EMBL" id="KIW56191.1"/>
    </source>
</evidence>
<dbReference type="Gene3D" id="3.40.50.300">
    <property type="entry name" value="P-loop containing nucleotide triphosphate hydrolases"/>
    <property type="match status" value="1"/>
</dbReference>
<dbReference type="OrthoDB" id="674604at2759"/>
<proteinExistence type="predicted"/>
<feature type="region of interest" description="Disordered" evidence="2">
    <location>
        <begin position="306"/>
        <end position="327"/>
    </location>
</feature>
<evidence type="ECO:0008006" key="5">
    <source>
        <dbReference type="Google" id="ProtNLM"/>
    </source>
</evidence>
<sequence>MPAHKHVKSNDHWSIMKPVRARRPRLKLQNLELPDRPFKLVITLPSISRRHLMEMSTSVRPDRLKFEIAIICALPLEAEPLHNAFNEIWATEPKEGDGNACSYVTGVIENHKVVLVLLPSTGIASASGTAASVRSSFPNIKWALVVGICGGVPYDSSTQELIRLGDIIISHVLVRYRFGKQYPDKFEEKAAAENSLERLPLEVRSMLANLKTRLFRQKMQQKIFEYLQSTRQTSAKEDYPGVEYDKLYEPAYLHKHHDIDPQITDDECMLGEKRICREALETTCEELGCEANRLVNNRLITNEQQPSVHFGGVGSGDTVMKSGKDRDDHSKARDLVAFEMEAAGVWDHFPTLLIRGVSDYADSHKNKRWQHYAAATAAACLKAFLGDLTNQDGLSDRSLVSIPMARNINFVGRDRILQDIHRAVTAHSFQGSDCIKYIVYGMGGIGKTQTILEYAYRYRKHFSSVFWVRANSYESAMESYITIAQKIERVDKSYAVDRSLEKKDFDRAVTLVVKEWWTARENCNWLSLFDGWDGLDDERIESLIPHGGSGVILITSRRQDWARAGESLDIPLMQEATSLLLLEKSSLTKYSKSNQKELDAAKEIVNMLGHLPLAIDQAGAHIHTLKIQAGKYLARLKENAETLDWKPPANVWVYGKTVLRSWELTFKELEISHSDVLKIFQVCAFLAGENISESLLRDGFNFGHMDPLARTVEDGMGILFSFSLAKREGAGDGFSIHPILQTCIRYRLCPLQRQRFLARAILVVAGAVSRLAPEREQAWFTYRQLLSHVNSCEGHLGDCSPPTIRVGSAKAPNLHEAKARFILGSFCDQLGQHDQAIRWFKRGLDPALDPSTLSTLECRDGLFTAMLNKGHLHEALAEFQTLYTEAVTQLGVRHVLTNKIANTLGISYKKIGSWDKALEWYGKSLTQVREMFGENDQRTLAALNNMAVIYKEQKEYAKAETVLRDVLRKKEEALGEENLSTLETVMNLGILHGRRGRYDEALHLLRRALCGKEKQLGKDNPKTLGVKGNIANQYLRSGKVEDAIKLHKETYDGYKRIHGPIHQDIFTTADRLGEDYFQKGMYPESLRWYYEALFGMTRLLGKGNAKTLETVANIAQVFQVQGQFYQAIIRYKWALDLFRGRYGFEHPWARSVESQVRALLLLWHQRSRAMQSR</sequence>
<feature type="repeat" description="TPR" evidence="1">
    <location>
        <begin position="982"/>
        <end position="1015"/>
    </location>
</feature>
<dbReference type="PRINTS" id="PR00381">
    <property type="entry name" value="KINESINLIGHT"/>
</dbReference>
<dbReference type="Pfam" id="PF13424">
    <property type="entry name" value="TPR_12"/>
    <property type="match status" value="2"/>
</dbReference>
<dbReference type="Proteomes" id="UP000054342">
    <property type="component" value="Unassembled WGS sequence"/>
</dbReference>
<dbReference type="NCBIfam" id="NF040586">
    <property type="entry name" value="FxSxx_TPR"/>
    <property type="match status" value="1"/>
</dbReference>
<dbReference type="Gene3D" id="1.25.40.10">
    <property type="entry name" value="Tetratricopeptide repeat domain"/>
    <property type="match status" value="2"/>
</dbReference>
<dbReference type="InterPro" id="IPR027417">
    <property type="entry name" value="P-loop_NTPase"/>
</dbReference>
<evidence type="ECO:0000256" key="1">
    <source>
        <dbReference type="PROSITE-ProRule" id="PRU00339"/>
    </source>
</evidence>
<dbReference type="Pfam" id="PF13181">
    <property type="entry name" value="TPR_8"/>
    <property type="match status" value="1"/>
</dbReference>
<name>A0A0D2BUM4_9EURO</name>
<dbReference type="EMBL" id="KN847319">
    <property type="protein sequence ID" value="KIW56191.1"/>
    <property type="molecule type" value="Genomic_DNA"/>
</dbReference>
<dbReference type="InterPro" id="IPR053137">
    <property type="entry name" value="NLR-like"/>
</dbReference>
<dbReference type="SUPFAM" id="SSF53167">
    <property type="entry name" value="Purine and uridine phosphorylases"/>
    <property type="match status" value="1"/>
</dbReference>
<dbReference type="InterPro" id="IPR011990">
    <property type="entry name" value="TPR-like_helical_dom_sf"/>
</dbReference>
<dbReference type="PANTHER" id="PTHR46082:SF6">
    <property type="entry name" value="AAA+ ATPASE DOMAIN-CONTAINING PROTEIN-RELATED"/>
    <property type="match status" value="1"/>
</dbReference>
<dbReference type="InterPro" id="IPR035994">
    <property type="entry name" value="Nucleoside_phosphorylase_sf"/>
</dbReference>
<dbReference type="GO" id="GO:0003824">
    <property type="term" value="F:catalytic activity"/>
    <property type="evidence" value="ECO:0007669"/>
    <property type="project" value="InterPro"/>
</dbReference>
<dbReference type="AlphaFoldDB" id="A0A0D2BUM4"/>
<dbReference type="PROSITE" id="PS50005">
    <property type="entry name" value="TPR"/>
    <property type="match status" value="1"/>
</dbReference>
<dbReference type="SMART" id="SM00028">
    <property type="entry name" value="TPR"/>
    <property type="match status" value="5"/>
</dbReference>
<evidence type="ECO:0000256" key="2">
    <source>
        <dbReference type="SAM" id="MobiDB-lite"/>
    </source>
</evidence>
<dbReference type="PANTHER" id="PTHR46082">
    <property type="entry name" value="ATP/GTP-BINDING PROTEIN-RELATED"/>
    <property type="match status" value="1"/>
</dbReference>
<dbReference type="GO" id="GO:0009116">
    <property type="term" value="P:nucleoside metabolic process"/>
    <property type="evidence" value="ECO:0007669"/>
    <property type="project" value="InterPro"/>
</dbReference>
<evidence type="ECO:0000313" key="4">
    <source>
        <dbReference type="Proteomes" id="UP000054342"/>
    </source>
</evidence>
<accession>A0A0D2BUM4</accession>
<dbReference type="Gene3D" id="3.40.50.1580">
    <property type="entry name" value="Nucleoside phosphorylase domain"/>
    <property type="match status" value="1"/>
</dbReference>
<dbReference type="GeneID" id="25326778"/>
<keyword evidence="1" id="KW-0802">TPR repeat</keyword>
<organism evidence="3 4">
    <name type="scientific">Exophiala xenobiotica</name>
    <dbReference type="NCBI Taxonomy" id="348802"/>
    <lineage>
        <taxon>Eukaryota</taxon>
        <taxon>Fungi</taxon>
        <taxon>Dikarya</taxon>
        <taxon>Ascomycota</taxon>
        <taxon>Pezizomycotina</taxon>
        <taxon>Eurotiomycetes</taxon>
        <taxon>Chaetothyriomycetidae</taxon>
        <taxon>Chaetothyriales</taxon>
        <taxon>Herpotrichiellaceae</taxon>
        <taxon>Exophiala</taxon>
    </lineage>
</organism>
<reference evidence="3 4" key="1">
    <citation type="submission" date="2015-01" db="EMBL/GenBank/DDBJ databases">
        <title>The Genome Sequence of Exophiala xenobiotica CBS118157.</title>
        <authorList>
            <consortium name="The Broad Institute Genomics Platform"/>
            <person name="Cuomo C."/>
            <person name="de Hoog S."/>
            <person name="Gorbushina A."/>
            <person name="Stielow B."/>
            <person name="Teixiera M."/>
            <person name="Abouelleil A."/>
            <person name="Chapman S.B."/>
            <person name="Priest M."/>
            <person name="Young S.K."/>
            <person name="Wortman J."/>
            <person name="Nusbaum C."/>
            <person name="Birren B."/>
        </authorList>
    </citation>
    <scope>NUCLEOTIDE SEQUENCE [LARGE SCALE GENOMIC DNA]</scope>
    <source>
        <strain evidence="3 4">CBS 118157</strain>
    </source>
</reference>
<dbReference type="GO" id="GO:0043531">
    <property type="term" value="F:ADP binding"/>
    <property type="evidence" value="ECO:0007669"/>
    <property type="project" value="InterPro"/>
</dbReference>